<sequence>MNVRPQFSCRFLRRIQSSSTQAIDINQETRESALPGTARAPILCGAISQAIEHKFDFVPFIDNTQ</sequence>
<evidence type="ECO:0000313" key="2">
    <source>
        <dbReference type="Proteomes" id="UP000036955"/>
    </source>
</evidence>
<proteinExistence type="predicted"/>
<dbReference type="PATRIC" id="fig|317.197.peg.728"/>
<reference evidence="1 2" key="1">
    <citation type="submission" date="2015-06" db="EMBL/GenBank/DDBJ databases">
        <authorList>
            <person name="Hoefler B.C."/>
            <person name="Straight P.D."/>
        </authorList>
    </citation>
    <scope>NUCLEOTIDE SEQUENCE [LARGE SCALE GENOMIC DNA]</scope>
    <source>
        <strain evidence="1 2">Riq4</strain>
    </source>
</reference>
<dbReference type="AlphaFoldDB" id="A0A0L1MIX0"/>
<protein>
    <submittedName>
        <fullName evidence="1">Uncharacterized protein</fullName>
    </submittedName>
</protein>
<dbReference type="Proteomes" id="UP000036955">
    <property type="component" value="Unassembled WGS sequence"/>
</dbReference>
<evidence type="ECO:0000313" key="1">
    <source>
        <dbReference type="EMBL" id="KNH28447.1"/>
    </source>
</evidence>
<name>A0A0L1MIX0_PSESX</name>
<organism evidence="1 2">
    <name type="scientific">Pseudomonas syringae</name>
    <dbReference type="NCBI Taxonomy" id="317"/>
    <lineage>
        <taxon>Bacteria</taxon>
        <taxon>Pseudomonadati</taxon>
        <taxon>Pseudomonadota</taxon>
        <taxon>Gammaproteobacteria</taxon>
        <taxon>Pseudomonadales</taxon>
        <taxon>Pseudomonadaceae</taxon>
        <taxon>Pseudomonas</taxon>
    </lineage>
</organism>
<comment type="caution">
    <text evidence="1">The sequence shown here is derived from an EMBL/GenBank/DDBJ whole genome shotgun (WGS) entry which is preliminary data.</text>
</comment>
<dbReference type="EMBL" id="LFQK01000013">
    <property type="protein sequence ID" value="KNH28447.1"/>
    <property type="molecule type" value="Genomic_DNA"/>
</dbReference>
<accession>A0A0L1MIX0</accession>
<gene>
    <name evidence="1" type="ORF">ACS77_07945</name>
</gene>